<dbReference type="EMBL" id="LFZO01000550">
    <property type="protein sequence ID" value="KXT06747.1"/>
    <property type="molecule type" value="Genomic_DNA"/>
</dbReference>
<dbReference type="Pfam" id="PF07859">
    <property type="entry name" value="Abhydrolase_3"/>
    <property type="match status" value="1"/>
</dbReference>
<dbReference type="InterPro" id="IPR013094">
    <property type="entry name" value="AB_hydrolase_3"/>
</dbReference>
<dbReference type="Gene3D" id="3.40.50.1820">
    <property type="entry name" value="alpha/beta hydrolase"/>
    <property type="match status" value="1"/>
</dbReference>
<gene>
    <name evidence="2" type="ORF">AC579_3981</name>
</gene>
<dbReference type="SUPFAM" id="SSF53474">
    <property type="entry name" value="alpha/beta-Hydrolases"/>
    <property type="match status" value="1"/>
</dbReference>
<dbReference type="GO" id="GO:0016787">
    <property type="term" value="F:hydrolase activity"/>
    <property type="evidence" value="ECO:0007669"/>
    <property type="project" value="InterPro"/>
</dbReference>
<evidence type="ECO:0000313" key="2">
    <source>
        <dbReference type="EMBL" id="KXT06747.1"/>
    </source>
</evidence>
<name>A0A139HWD6_9PEZI</name>
<dbReference type="OrthoDB" id="408631at2759"/>
<organism evidence="2 3">
    <name type="scientific">Pseudocercospora musae</name>
    <dbReference type="NCBI Taxonomy" id="113226"/>
    <lineage>
        <taxon>Eukaryota</taxon>
        <taxon>Fungi</taxon>
        <taxon>Dikarya</taxon>
        <taxon>Ascomycota</taxon>
        <taxon>Pezizomycotina</taxon>
        <taxon>Dothideomycetes</taxon>
        <taxon>Dothideomycetidae</taxon>
        <taxon>Mycosphaerellales</taxon>
        <taxon>Mycosphaerellaceae</taxon>
        <taxon>Pseudocercospora</taxon>
    </lineage>
</organism>
<keyword evidence="3" id="KW-1185">Reference proteome</keyword>
<feature type="domain" description="Alpha/beta hydrolase fold-3" evidence="1">
    <location>
        <begin position="21"/>
        <end position="73"/>
    </location>
</feature>
<accession>A0A139HWD6</accession>
<dbReference type="AlphaFoldDB" id="A0A139HWD6"/>
<evidence type="ECO:0000313" key="3">
    <source>
        <dbReference type="Proteomes" id="UP000073492"/>
    </source>
</evidence>
<dbReference type="STRING" id="113226.A0A139HWD6"/>
<evidence type="ECO:0000259" key="1">
    <source>
        <dbReference type="Pfam" id="PF07859"/>
    </source>
</evidence>
<sequence>MPSARLYQHTSWDSLSYLRYPILSKAPRSQQPPAYIQIDGMDPLRDEALIWNELLKEAGAKTRVELHPGCPHAHLGSMPGIEATTTATGDAMIGVGWLLGRSVTMQEGAAAMVSQIRRSGVVIQITKEE</sequence>
<protein>
    <recommendedName>
        <fullName evidence="1">Alpha/beta hydrolase fold-3 domain-containing protein</fullName>
    </recommendedName>
</protein>
<proteinExistence type="predicted"/>
<reference evidence="2 3" key="1">
    <citation type="submission" date="2015-07" db="EMBL/GenBank/DDBJ databases">
        <title>Comparative genomics of the Sigatoka disease complex on banana suggests a link between parallel evolutionary changes in Pseudocercospora fijiensis and Pseudocercospora eumusae and increased virulence on the banana host.</title>
        <authorList>
            <person name="Chang T.-C."/>
            <person name="Salvucci A."/>
            <person name="Crous P.W."/>
            <person name="Stergiopoulos I."/>
        </authorList>
    </citation>
    <scope>NUCLEOTIDE SEQUENCE [LARGE SCALE GENOMIC DNA]</scope>
    <source>
        <strain evidence="2 3">CBS 116634</strain>
    </source>
</reference>
<dbReference type="Proteomes" id="UP000073492">
    <property type="component" value="Unassembled WGS sequence"/>
</dbReference>
<dbReference type="InterPro" id="IPR029058">
    <property type="entry name" value="AB_hydrolase_fold"/>
</dbReference>
<comment type="caution">
    <text evidence="2">The sequence shown here is derived from an EMBL/GenBank/DDBJ whole genome shotgun (WGS) entry which is preliminary data.</text>
</comment>